<dbReference type="AlphaFoldDB" id="A0A4R6DS85"/>
<dbReference type="Proteomes" id="UP000295530">
    <property type="component" value="Unassembled WGS sequence"/>
</dbReference>
<dbReference type="OrthoDB" id="5579595at2"/>
<dbReference type="Pfam" id="PF12486">
    <property type="entry name" value="VasL"/>
    <property type="match status" value="1"/>
</dbReference>
<dbReference type="PANTHER" id="PTHR37024">
    <property type="entry name" value="TYPE VI SECRETION SYSTEM DUF2094 AND IMPA-RELATED DOMAIN PROTEIN"/>
    <property type="match status" value="1"/>
</dbReference>
<dbReference type="PANTHER" id="PTHR37024:SF5">
    <property type="entry name" value="IMPA N-TERMINAL DOMAIN-CONTAINING PROTEIN"/>
    <property type="match status" value="1"/>
</dbReference>
<evidence type="ECO:0000259" key="1">
    <source>
        <dbReference type="Pfam" id="PF06812"/>
    </source>
</evidence>
<dbReference type="RefSeq" id="WP_133462591.1">
    <property type="nucleotide sequence ID" value="NZ_SNVX01000034.1"/>
</dbReference>
<reference evidence="3 4" key="1">
    <citation type="submission" date="2019-03" db="EMBL/GenBank/DDBJ databases">
        <title>Genomic analyses of the natural microbiome of Caenorhabditis elegans.</title>
        <authorList>
            <person name="Samuel B."/>
        </authorList>
    </citation>
    <scope>NUCLEOTIDE SEQUENCE [LARGE SCALE GENOMIC DNA]</scope>
    <source>
        <strain evidence="3 4">BIGb0156</strain>
    </source>
</reference>
<sequence length="460" mass="51161">MYDAKPRPVRTGGDPRALADFITLREEMSKLTHPARPDVNWVRVENLSLSLFEQNGVELQTAAWYTLARSHLERINGLNEGAAILNALLAHQWAQVWPLQTASRAEILNGLSLRLQKVFRTFTLTHADLPPLYDAEKQLRTLEEILTRQGLKQVCQFSPLLAQISSAVTRVENSAPRETLAPALALPIQALQEPTAVSDRAPDSRLVYVIRAEPEVTVEVVHEPPSASLPLSPTPPRWPAFAAGACSTLLLGAVALWGWNALHPVDATLPALSASVAPLPQVLSRAEIERLRESGTGKVNADVWLKQASSQLDTLASLPPQWAQQQGNTLLDQAQILWPENVQVVEMRNQWQQKMALNRITDETLNGWHDGMVMLQRLTDQLNALDGQKGKYLTVSELKSQIFATTQAFNRAVPTEELLRQMALQDDPQRISTAQKLQTEQGLKQLITRYSQLNNEETGK</sequence>
<dbReference type="Pfam" id="PF06812">
    <property type="entry name" value="ImpA_N"/>
    <property type="match status" value="1"/>
</dbReference>
<gene>
    <name evidence="3" type="ORF">EC847_13410</name>
</gene>
<evidence type="ECO:0000313" key="4">
    <source>
        <dbReference type="Proteomes" id="UP000295530"/>
    </source>
</evidence>
<evidence type="ECO:0000313" key="3">
    <source>
        <dbReference type="EMBL" id="TDN47168.1"/>
    </source>
</evidence>
<comment type="caution">
    <text evidence="3">The sequence shown here is derived from an EMBL/GenBank/DDBJ whole genome shotgun (WGS) entry which is preliminary data.</text>
</comment>
<accession>A0A4R6DS85</accession>
<organism evidence="3 4">
    <name type="scientific">Scandinavium goeteborgense</name>
    <dbReference type="NCBI Taxonomy" id="1851514"/>
    <lineage>
        <taxon>Bacteria</taxon>
        <taxon>Pseudomonadati</taxon>
        <taxon>Pseudomonadota</taxon>
        <taxon>Gammaproteobacteria</taxon>
        <taxon>Enterobacterales</taxon>
        <taxon>Enterobacteriaceae</taxon>
        <taxon>Scandinavium</taxon>
    </lineage>
</organism>
<dbReference type="EMBL" id="SNVX01000034">
    <property type="protein sequence ID" value="TDN47168.1"/>
    <property type="molecule type" value="Genomic_DNA"/>
</dbReference>
<keyword evidence="4" id="KW-1185">Reference proteome</keyword>
<protein>
    <submittedName>
        <fullName evidence="3">Type VI secretion system protein VasL</fullName>
    </submittedName>
</protein>
<name>A0A4R6DS85_SCAGO</name>
<feature type="domain" description="ImpA C-terminal" evidence="2">
    <location>
        <begin position="310"/>
        <end position="453"/>
    </location>
</feature>
<proteinExistence type="predicted"/>
<feature type="domain" description="ImpA N-terminal" evidence="1">
    <location>
        <begin position="11"/>
        <end position="111"/>
    </location>
</feature>
<evidence type="ECO:0000259" key="2">
    <source>
        <dbReference type="Pfam" id="PF12486"/>
    </source>
</evidence>
<dbReference type="InterPro" id="IPR010657">
    <property type="entry name" value="ImpA_N"/>
</dbReference>
<dbReference type="InterPro" id="IPR021069">
    <property type="entry name" value="ImpA_C"/>
</dbReference>